<evidence type="ECO:0000256" key="1">
    <source>
        <dbReference type="SAM" id="Coils"/>
    </source>
</evidence>
<dbReference type="AlphaFoldDB" id="A0A9N9F4I5"/>
<evidence type="ECO:0000313" key="2">
    <source>
        <dbReference type="EMBL" id="CAG8509925.1"/>
    </source>
</evidence>
<proteinExistence type="predicted"/>
<comment type="caution">
    <text evidence="2">The sequence shown here is derived from an EMBL/GenBank/DDBJ whole genome shotgun (WGS) entry which is preliminary data.</text>
</comment>
<dbReference type="Pfam" id="PF08227">
    <property type="entry name" value="DASH_Hsk3"/>
    <property type="match status" value="1"/>
</dbReference>
<organism evidence="2 3">
    <name type="scientific">Funneliformis mosseae</name>
    <name type="common">Endomycorrhizal fungus</name>
    <name type="synonym">Glomus mosseae</name>
    <dbReference type="NCBI Taxonomy" id="27381"/>
    <lineage>
        <taxon>Eukaryota</taxon>
        <taxon>Fungi</taxon>
        <taxon>Fungi incertae sedis</taxon>
        <taxon>Mucoromycota</taxon>
        <taxon>Glomeromycotina</taxon>
        <taxon>Glomeromycetes</taxon>
        <taxon>Glomerales</taxon>
        <taxon>Glomeraceae</taxon>
        <taxon>Funneliformis</taxon>
    </lineage>
</organism>
<keyword evidence="1" id="KW-0175">Coiled coil</keyword>
<dbReference type="Proteomes" id="UP000789375">
    <property type="component" value="Unassembled WGS sequence"/>
</dbReference>
<reference evidence="2" key="1">
    <citation type="submission" date="2021-06" db="EMBL/GenBank/DDBJ databases">
        <authorList>
            <person name="Kallberg Y."/>
            <person name="Tangrot J."/>
            <person name="Rosling A."/>
        </authorList>
    </citation>
    <scope>NUCLEOTIDE SEQUENCE</scope>
    <source>
        <strain evidence="2">87-6 pot B 2015</strain>
    </source>
</reference>
<protein>
    <submittedName>
        <fullName evidence="2">482_t:CDS:1</fullName>
    </submittedName>
</protein>
<evidence type="ECO:0000313" key="3">
    <source>
        <dbReference type="Proteomes" id="UP000789375"/>
    </source>
</evidence>
<dbReference type="EMBL" id="CAJVPP010000758">
    <property type="protein sequence ID" value="CAG8509925.1"/>
    <property type="molecule type" value="Genomic_DNA"/>
</dbReference>
<accession>A0A9N9F4I5</accession>
<name>A0A9N9F4I5_FUNMO</name>
<keyword evidence="3" id="KW-1185">Reference proteome</keyword>
<dbReference type="InterPro" id="IPR013183">
    <property type="entry name" value="Hsk3-like"/>
</dbReference>
<sequence length="111" mass="12863">MYVLKPMINQNLFSFASFHVKTFKTPKPMDTTLNTFKRPQSKLQVPLQPAQLNQTSIDHNHHTLAKRRLYNSLNNQLSRLQQNMKNLEENVELTTNQLKNIQSFGLAHGAM</sequence>
<gene>
    <name evidence="2" type="ORF">FMOSSE_LOCUS4482</name>
</gene>
<feature type="coiled-coil region" evidence="1">
    <location>
        <begin position="70"/>
        <end position="104"/>
    </location>
</feature>